<accession>A0A397VWX4</accession>
<dbReference type="Proteomes" id="UP000266673">
    <property type="component" value="Unassembled WGS sequence"/>
</dbReference>
<dbReference type="AlphaFoldDB" id="A0A397VWX4"/>
<protein>
    <submittedName>
        <fullName evidence="1">Uncharacterized protein</fullName>
    </submittedName>
</protein>
<keyword evidence="2" id="KW-1185">Reference proteome</keyword>
<organism evidence="1 2">
    <name type="scientific">Gigaspora rosea</name>
    <dbReference type="NCBI Taxonomy" id="44941"/>
    <lineage>
        <taxon>Eukaryota</taxon>
        <taxon>Fungi</taxon>
        <taxon>Fungi incertae sedis</taxon>
        <taxon>Mucoromycota</taxon>
        <taxon>Glomeromycotina</taxon>
        <taxon>Glomeromycetes</taxon>
        <taxon>Diversisporales</taxon>
        <taxon>Gigasporaceae</taxon>
        <taxon>Gigaspora</taxon>
    </lineage>
</organism>
<dbReference type="OrthoDB" id="10408489at2759"/>
<evidence type="ECO:0000313" key="2">
    <source>
        <dbReference type="Proteomes" id="UP000266673"/>
    </source>
</evidence>
<proteinExistence type="predicted"/>
<evidence type="ECO:0000313" key="1">
    <source>
        <dbReference type="EMBL" id="RIB23506.1"/>
    </source>
</evidence>
<name>A0A397VWX4_9GLOM</name>
<reference evidence="1 2" key="1">
    <citation type="submission" date="2018-06" db="EMBL/GenBank/DDBJ databases">
        <title>Comparative genomics reveals the genomic features of Rhizophagus irregularis, R. cerebriforme, R. diaphanum and Gigaspora rosea, and their symbiotic lifestyle signature.</title>
        <authorList>
            <person name="Morin E."/>
            <person name="San Clemente H."/>
            <person name="Chen E.C.H."/>
            <person name="De La Providencia I."/>
            <person name="Hainaut M."/>
            <person name="Kuo A."/>
            <person name="Kohler A."/>
            <person name="Murat C."/>
            <person name="Tang N."/>
            <person name="Roy S."/>
            <person name="Loubradou J."/>
            <person name="Henrissat B."/>
            <person name="Grigoriev I.V."/>
            <person name="Corradi N."/>
            <person name="Roux C."/>
            <person name="Martin F.M."/>
        </authorList>
    </citation>
    <scope>NUCLEOTIDE SEQUENCE [LARGE SCALE GENOMIC DNA]</scope>
    <source>
        <strain evidence="1 2">DAOM 194757</strain>
    </source>
</reference>
<comment type="caution">
    <text evidence="1">The sequence shown here is derived from an EMBL/GenBank/DDBJ whole genome shotgun (WGS) entry which is preliminary data.</text>
</comment>
<gene>
    <name evidence="1" type="ORF">C2G38_2032687</name>
</gene>
<dbReference type="EMBL" id="QKWP01000258">
    <property type="protein sequence ID" value="RIB23506.1"/>
    <property type="molecule type" value="Genomic_DNA"/>
</dbReference>
<sequence length="113" mass="13108">MMSKNINFICMYCYLNRFVIIGKSEPMFEDNIVFDKFMENGPNENQPMKYKLVGAASENEEIEVRDEPVKSVSLKGSRNFEDVDESNTLVELFVGQRFDSWLLAEHCFCSNSK</sequence>